<evidence type="ECO:0000259" key="3">
    <source>
        <dbReference type="PROSITE" id="PS01031"/>
    </source>
</evidence>
<protein>
    <submittedName>
        <fullName evidence="5">Hsp20/alpha crystallin family protein</fullName>
    </submittedName>
</protein>
<feature type="domain" description="SHSP" evidence="3">
    <location>
        <begin position="33"/>
        <end position="144"/>
    </location>
</feature>
<dbReference type="InterPro" id="IPR007052">
    <property type="entry name" value="CS_dom"/>
</dbReference>
<dbReference type="InterPro" id="IPR031107">
    <property type="entry name" value="Small_HSP"/>
</dbReference>
<dbReference type="EMBL" id="VFJB01000010">
    <property type="protein sequence ID" value="KAA0256904.1"/>
    <property type="molecule type" value="Genomic_DNA"/>
</dbReference>
<keyword evidence="6" id="KW-1185">Reference proteome</keyword>
<dbReference type="PROSITE" id="PS01031">
    <property type="entry name" value="SHSP"/>
    <property type="match status" value="1"/>
</dbReference>
<dbReference type="AlphaFoldDB" id="A0A5A8EZV7"/>
<name>A0A5A8EZV7_9BACT</name>
<accession>A0A5A8EZV7</accession>
<comment type="similarity">
    <text evidence="1 2">Belongs to the small heat shock protein (HSP20) family.</text>
</comment>
<evidence type="ECO:0000256" key="2">
    <source>
        <dbReference type="RuleBase" id="RU003616"/>
    </source>
</evidence>
<dbReference type="InterPro" id="IPR008978">
    <property type="entry name" value="HSP20-like_chaperone"/>
</dbReference>
<feature type="domain" description="CS" evidence="4">
    <location>
        <begin position="37"/>
        <end position="139"/>
    </location>
</feature>
<sequence length="145" mass="16756">MAIVRWDPLKDLMTIQERINRLFDDTLSSRKGGIQNDWIPPVDVLETDKEVLLIVEVPGLKEGDIDIQISDNILTIKGERKLPDVNKESYYRLERPYGKFSRSFQLPENIDVNKVKANLKDGILKIILEKIEKSKPKVIEVVKED</sequence>
<dbReference type="OrthoDB" id="9811615at2"/>
<dbReference type="SUPFAM" id="SSF49764">
    <property type="entry name" value="HSP20-like chaperones"/>
    <property type="match status" value="1"/>
</dbReference>
<comment type="caution">
    <text evidence="5">The sequence shown here is derived from an EMBL/GenBank/DDBJ whole genome shotgun (WGS) entry which is preliminary data.</text>
</comment>
<dbReference type="Gene3D" id="2.60.40.790">
    <property type="match status" value="1"/>
</dbReference>
<gene>
    <name evidence="5" type="ORF">FHQ18_12350</name>
</gene>
<evidence type="ECO:0000313" key="6">
    <source>
        <dbReference type="Proteomes" id="UP000322876"/>
    </source>
</evidence>
<reference evidence="5 6" key="1">
    <citation type="submission" date="2019-06" db="EMBL/GenBank/DDBJ databases">
        <title>Genomic insights into carbon and energy metabolism of Deferribacter autotrophicus revealed new metabolic traits in the phylum Deferribacteres.</title>
        <authorList>
            <person name="Slobodkin A.I."/>
            <person name="Slobodkina G.B."/>
            <person name="Allioux M."/>
            <person name="Alain K."/>
            <person name="Jebbar M."/>
            <person name="Shadrin V."/>
            <person name="Kublanov I.V."/>
            <person name="Toshchakov S.V."/>
            <person name="Bonch-Osmolovskaya E.A."/>
        </authorList>
    </citation>
    <scope>NUCLEOTIDE SEQUENCE [LARGE SCALE GENOMIC DNA]</scope>
    <source>
        <strain evidence="5 6">SL50</strain>
    </source>
</reference>
<dbReference type="Pfam" id="PF00011">
    <property type="entry name" value="HSP20"/>
    <property type="match status" value="1"/>
</dbReference>
<evidence type="ECO:0000313" key="5">
    <source>
        <dbReference type="EMBL" id="KAA0256904.1"/>
    </source>
</evidence>
<dbReference type="CDD" id="cd06464">
    <property type="entry name" value="ACD_sHsps-like"/>
    <property type="match status" value="1"/>
</dbReference>
<evidence type="ECO:0000259" key="4">
    <source>
        <dbReference type="PROSITE" id="PS51203"/>
    </source>
</evidence>
<dbReference type="PROSITE" id="PS51203">
    <property type="entry name" value="CS"/>
    <property type="match status" value="1"/>
</dbReference>
<evidence type="ECO:0000256" key="1">
    <source>
        <dbReference type="PROSITE-ProRule" id="PRU00285"/>
    </source>
</evidence>
<dbReference type="Proteomes" id="UP000322876">
    <property type="component" value="Unassembled WGS sequence"/>
</dbReference>
<dbReference type="InterPro" id="IPR002068">
    <property type="entry name" value="A-crystallin/Hsp20_dom"/>
</dbReference>
<dbReference type="RefSeq" id="WP_149267482.1">
    <property type="nucleotide sequence ID" value="NZ_VFJB01000010.1"/>
</dbReference>
<proteinExistence type="inferred from homology"/>
<dbReference type="PANTHER" id="PTHR11527">
    <property type="entry name" value="HEAT-SHOCK PROTEIN 20 FAMILY MEMBER"/>
    <property type="match status" value="1"/>
</dbReference>
<organism evidence="5 6">
    <name type="scientific">Deferribacter autotrophicus</name>
    <dbReference type="NCBI Taxonomy" id="500465"/>
    <lineage>
        <taxon>Bacteria</taxon>
        <taxon>Pseudomonadati</taxon>
        <taxon>Deferribacterota</taxon>
        <taxon>Deferribacteres</taxon>
        <taxon>Deferribacterales</taxon>
        <taxon>Deferribacteraceae</taxon>
        <taxon>Deferribacter</taxon>
    </lineage>
</organism>